<dbReference type="AlphaFoldDB" id="A0A0C3RZC1"/>
<feature type="transmembrane region" description="Helical" evidence="5">
    <location>
        <begin position="340"/>
        <end position="361"/>
    </location>
</feature>
<name>A0A0C3RZC1_PHLG1</name>
<accession>A0A0C3RZC1</accession>
<dbReference type="HOGENOM" id="CLU_008455_11_2_1"/>
<dbReference type="EMBL" id="KN840739">
    <property type="protein sequence ID" value="KIP01757.1"/>
    <property type="molecule type" value="Genomic_DNA"/>
</dbReference>
<comment type="subcellular location">
    <subcellularLocation>
        <location evidence="1">Membrane</location>
        <topology evidence="1">Multi-pass membrane protein</topology>
    </subcellularLocation>
</comment>
<feature type="transmembrane region" description="Helical" evidence="5">
    <location>
        <begin position="301"/>
        <end position="320"/>
    </location>
</feature>
<evidence type="ECO:0000256" key="3">
    <source>
        <dbReference type="ARBA" id="ARBA00022989"/>
    </source>
</evidence>
<keyword evidence="3 5" id="KW-1133">Transmembrane helix</keyword>
<dbReference type="SUPFAM" id="SSF103473">
    <property type="entry name" value="MFS general substrate transporter"/>
    <property type="match status" value="1"/>
</dbReference>
<dbReference type="InterPro" id="IPR011701">
    <property type="entry name" value="MFS"/>
</dbReference>
<dbReference type="GO" id="GO:0022857">
    <property type="term" value="F:transmembrane transporter activity"/>
    <property type="evidence" value="ECO:0007669"/>
    <property type="project" value="InterPro"/>
</dbReference>
<dbReference type="InterPro" id="IPR020846">
    <property type="entry name" value="MFS_dom"/>
</dbReference>
<evidence type="ECO:0000313" key="8">
    <source>
        <dbReference type="Proteomes" id="UP000053257"/>
    </source>
</evidence>
<keyword evidence="4 5" id="KW-0472">Membrane</keyword>
<feature type="transmembrane region" description="Helical" evidence="5">
    <location>
        <begin position="66"/>
        <end position="85"/>
    </location>
</feature>
<dbReference type="InterPro" id="IPR036259">
    <property type="entry name" value="MFS_trans_sf"/>
</dbReference>
<dbReference type="GO" id="GO:0005886">
    <property type="term" value="C:plasma membrane"/>
    <property type="evidence" value="ECO:0007669"/>
    <property type="project" value="TreeGrafter"/>
</dbReference>
<feature type="transmembrane region" description="Helical" evidence="5">
    <location>
        <begin position="407"/>
        <end position="431"/>
    </location>
</feature>
<dbReference type="Proteomes" id="UP000053257">
    <property type="component" value="Unassembled WGS sequence"/>
</dbReference>
<protein>
    <recommendedName>
        <fullName evidence="6">Major facilitator superfamily (MFS) profile domain-containing protein</fullName>
    </recommendedName>
</protein>
<evidence type="ECO:0000256" key="5">
    <source>
        <dbReference type="SAM" id="Phobius"/>
    </source>
</evidence>
<dbReference type="CDD" id="cd17323">
    <property type="entry name" value="MFS_Tpo1_MDR_like"/>
    <property type="match status" value="1"/>
</dbReference>
<dbReference type="FunFam" id="1.20.1250.20:FF:000011">
    <property type="entry name" value="MFS multidrug transporter, putative"/>
    <property type="match status" value="1"/>
</dbReference>
<dbReference type="PROSITE" id="PS50850">
    <property type="entry name" value="MFS"/>
    <property type="match status" value="1"/>
</dbReference>
<dbReference type="Gene3D" id="1.20.1250.20">
    <property type="entry name" value="MFS general substrate transporter like domains"/>
    <property type="match status" value="1"/>
</dbReference>
<dbReference type="PANTHER" id="PTHR23502">
    <property type="entry name" value="MAJOR FACILITATOR SUPERFAMILY"/>
    <property type="match status" value="1"/>
</dbReference>
<evidence type="ECO:0000313" key="7">
    <source>
        <dbReference type="EMBL" id="KIP01757.1"/>
    </source>
</evidence>
<feature type="transmembrane region" description="Helical" evidence="5">
    <location>
        <begin position="137"/>
        <end position="155"/>
    </location>
</feature>
<feature type="transmembrane region" description="Helical" evidence="5">
    <location>
        <begin position="225"/>
        <end position="245"/>
    </location>
</feature>
<sequence>MQTPPVLPTTTAEAALANSNFNDSGTVISESHSQLNDKTDKEVVEEIEVKFEEGDSANPLNWKRAYRWYITLLAGLLGINATFASSAPSGIVPEMIEYFGFSHEVGVLTIALFVGGYCVGPLVWGPVSENIGRKIPLIISFTAYTGFTIGCALSRNTASILIFRFLSGMFSASALVISGALMGDIWDPSTRGKALSVFTLAPFAGPSLGPTVSGFMAVSGVSWRWVYWVMTIFAGACLVLIIFTLPETFKPIILQTRAKQLRKDTGDNRYFAPIEKTRKPLKETAIGVVTKPFIVFASEPMLIALTLYMSFIYGVVYLLFEAYPIVFGFGHHFNAGISGLMFLPIPLGGLFAVLGYIYYWNPRYAKLCKEHAPNPVPPEARLHQAIIAAPIFAGAFFWFGWTSYPSVSFWAPMMAGGPLGFSIVWIFLGLFSYIIDTYLFVAASALAANTVMRSLFGAGFPLFATQMYDKLTPRWASTLLGFLALIMMPIPLVLYKFGPRLREKSKFAPKNRSGGHH</sequence>
<dbReference type="STRING" id="745531.A0A0C3RZC1"/>
<evidence type="ECO:0000259" key="6">
    <source>
        <dbReference type="PROSITE" id="PS50850"/>
    </source>
</evidence>
<evidence type="ECO:0000256" key="1">
    <source>
        <dbReference type="ARBA" id="ARBA00004141"/>
    </source>
</evidence>
<keyword evidence="2 5" id="KW-0812">Transmembrane</keyword>
<feature type="transmembrane region" description="Helical" evidence="5">
    <location>
        <begin position="161"/>
        <end position="182"/>
    </location>
</feature>
<feature type="domain" description="Major facilitator superfamily (MFS) profile" evidence="6">
    <location>
        <begin position="70"/>
        <end position="517"/>
    </location>
</feature>
<dbReference type="Pfam" id="PF07690">
    <property type="entry name" value="MFS_1"/>
    <property type="match status" value="1"/>
</dbReference>
<evidence type="ECO:0000256" key="4">
    <source>
        <dbReference type="ARBA" id="ARBA00023136"/>
    </source>
</evidence>
<feature type="transmembrane region" description="Helical" evidence="5">
    <location>
        <begin position="475"/>
        <end position="495"/>
    </location>
</feature>
<dbReference type="OrthoDB" id="9986881at2759"/>
<gene>
    <name evidence="7" type="ORF">PHLGIDRAFT_38187</name>
</gene>
<keyword evidence="8" id="KW-1185">Reference proteome</keyword>
<feature type="transmembrane region" description="Helical" evidence="5">
    <location>
        <begin position="382"/>
        <end position="401"/>
    </location>
</feature>
<reference evidence="7 8" key="1">
    <citation type="journal article" date="2014" name="PLoS Genet.">
        <title>Analysis of the Phlebiopsis gigantea genome, transcriptome and secretome provides insight into its pioneer colonization strategies of wood.</title>
        <authorList>
            <person name="Hori C."/>
            <person name="Ishida T."/>
            <person name="Igarashi K."/>
            <person name="Samejima M."/>
            <person name="Suzuki H."/>
            <person name="Master E."/>
            <person name="Ferreira P."/>
            <person name="Ruiz-Duenas F.J."/>
            <person name="Held B."/>
            <person name="Canessa P."/>
            <person name="Larrondo L.F."/>
            <person name="Schmoll M."/>
            <person name="Druzhinina I.S."/>
            <person name="Kubicek C.P."/>
            <person name="Gaskell J.A."/>
            <person name="Kersten P."/>
            <person name="St John F."/>
            <person name="Glasner J."/>
            <person name="Sabat G."/>
            <person name="Splinter BonDurant S."/>
            <person name="Syed K."/>
            <person name="Yadav J."/>
            <person name="Mgbeahuruike A.C."/>
            <person name="Kovalchuk A."/>
            <person name="Asiegbu F.O."/>
            <person name="Lackner G."/>
            <person name="Hoffmeister D."/>
            <person name="Rencoret J."/>
            <person name="Gutierrez A."/>
            <person name="Sun H."/>
            <person name="Lindquist E."/>
            <person name="Barry K."/>
            <person name="Riley R."/>
            <person name="Grigoriev I.V."/>
            <person name="Henrissat B."/>
            <person name="Kues U."/>
            <person name="Berka R.M."/>
            <person name="Martinez A.T."/>
            <person name="Covert S.F."/>
            <person name="Blanchette R.A."/>
            <person name="Cullen D."/>
        </authorList>
    </citation>
    <scope>NUCLEOTIDE SEQUENCE [LARGE SCALE GENOMIC DNA]</scope>
    <source>
        <strain evidence="7 8">11061_1 CR5-6</strain>
    </source>
</reference>
<proteinExistence type="predicted"/>
<feature type="transmembrane region" description="Helical" evidence="5">
    <location>
        <begin position="194"/>
        <end position="219"/>
    </location>
</feature>
<evidence type="ECO:0000256" key="2">
    <source>
        <dbReference type="ARBA" id="ARBA00022692"/>
    </source>
</evidence>
<dbReference type="PANTHER" id="PTHR23502:SF173">
    <property type="entry name" value="MFS-MULTIDRUG-RESISTANCE TRANSPORTER-RELATED"/>
    <property type="match status" value="1"/>
</dbReference>
<feature type="transmembrane region" description="Helical" evidence="5">
    <location>
        <begin position="438"/>
        <end position="463"/>
    </location>
</feature>
<feature type="transmembrane region" description="Helical" evidence="5">
    <location>
        <begin position="105"/>
        <end position="125"/>
    </location>
</feature>
<organism evidence="7 8">
    <name type="scientific">Phlebiopsis gigantea (strain 11061_1 CR5-6)</name>
    <name type="common">White-rot fungus</name>
    <name type="synonym">Peniophora gigantea</name>
    <dbReference type="NCBI Taxonomy" id="745531"/>
    <lineage>
        <taxon>Eukaryota</taxon>
        <taxon>Fungi</taxon>
        <taxon>Dikarya</taxon>
        <taxon>Basidiomycota</taxon>
        <taxon>Agaricomycotina</taxon>
        <taxon>Agaricomycetes</taxon>
        <taxon>Polyporales</taxon>
        <taxon>Phanerochaetaceae</taxon>
        <taxon>Phlebiopsis</taxon>
    </lineage>
</organism>